<name>A0A067RBK7_ZOONE</name>
<evidence type="ECO:0000313" key="3">
    <source>
        <dbReference type="Proteomes" id="UP000027135"/>
    </source>
</evidence>
<proteinExistence type="predicted"/>
<feature type="compositionally biased region" description="Basic and acidic residues" evidence="1">
    <location>
        <begin position="22"/>
        <end position="45"/>
    </location>
</feature>
<organism evidence="2 3">
    <name type="scientific">Zootermopsis nevadensis</name>
    <name type="common">Dampwood termite</name>
    <dbReference type="NCBI Taxonomy" id="136037"/>
    <lineage>
        <taxon>Eukaryota</taxon>
        <taxon>Metazoa</taxon>
        <taxon>Ecdysozoa</taxon>
        <taxon>Arthropoda</taxon>
        <taxon>Hexapoda</taxon>
        <taxon>Insecta</taxon>
        <taxon>Pterygota</taxon>
        <taxon>Neoptera</taxon>
        <taxon>Polyneoptera</taxon>
        <taxon>Dictyoptera</taxon>
        <taxon>Blattodea</taxon>
        <taxon>Blattoidea</taxon>
        <taxon>Termitoidae</taxon>
        <taxon>Termopsidae</taxon>
        <taxon>Zootermopsis</taxon>
    </lineage>
</organism>
<dbReference type="EMBL" id="KK852750">
    <property type="protein sequence ID" value="KDR17188.1"/>
    <property type="molecule type" value="Genomic_DNA"/>
</dbReference>
<evidence type="ECO:0000313" key="2">
    <source>
        <dbReference type="EMBL" id="KDR17188.1"/>
    </source>
</evidence>
<gene>
    <name evidence="2" type="ORF">L798_08290</name>
</gene>
<reference evidence="2 3" key="1">
    <citation type="journal article" date="2014" name="Nat. Commun.">
        <title>Molecular traces of alternative social organization in a termite genome.</title>
        <authorList>
            <person name="Terrapon N."/>
            <person name="Li C."/>
            <person name="Robertson H.M."/>
            <person name="Ji L."/>
            <person name="Meng X."/>
            <person name="Booth W."/>
            <person name="Chen Z."/>
            <person name="Childers C.P."/>
            <person name="Glastad K.M."/>
            <person name="Gokhale K."/>
            <person name="Gowin J."/>
            <person name="Gronenberg W."/>
            <person name="Hermansen R.A."/>
            <person name="Hu H."/>
            <person name="Hunt B.G."/>
            <person name="Huylmans A.K."/>
            <person name="Khalil S.M."/>
            <person name="Mitchell R.D."/>
            <person name="Munoz-Torres M.C."/>
            <person name="Mustard J.A."/>
            <person name="Pan H."/>
            <person name="Reese J.T."/>
            <person name="Scharf M.E."/>
            <person name="Sun F."/>
            <person name="Vogel H."/>
            <person name="Xiao J."/>
            <person name="Yang W."/>
            <person name="Yang Z."/>
            <person name="Yang Z."/>
            <person name="Zhou J."/>
            <person name="Zhu J."/>
            <person name="Brent C.S."/>
            <person name="Elsik C.G."/>
            <person name="Goodisman M.A."/>
            <person name="Liberles D.A."/>
            <person name="Roe R.M."/>
            <person name="Vargo E.L."/>
            <person name="Vilcinskas A."/>
            <person name="Wang J."/>
            <person name="Bornberg-Bauer E."/>
            <person name="Korb J."/>
            <person name="Zhang G."/>
            <person name="Liebig J."/>
        </authorList>
    </citation>
    <scope>NUCLEOTIDE SEQUENCE [LARGE SCALE GENOMIC DNA]</scope>
    <source>
        <tissue evidence="2">Whole organism</tissue>
    </source>
</reference>
<sequence>MNEVCTLSLYSTSRGIEGSIPGRHDGRTRPDGEPHLKRQRIHEPTSEVEVDPRTSIMVLEDLGIDLLDHLEVNGAAVRVPEDRITLRDEMAPVQLLGVDSQGFGEISAADLETFVQPQDQLRHLYLTKTFTLPFHQGDHGKKEFHSKMCRCRYQHKT</sequence>
<keyword evidence="3" id="KW-1185">Reference proteome</keyword>
<protein>
    <submittedName>
        <fullName evidence="2">Uncharacterized protein</fullName>
    </submittedName>
</protein>
<dbReference type="InParanoid" id="A0A067RBK7"/>
<dbReference type="Proteomes" id="UP000027135">
    <property type="component" value="Unassembled WGS sequence"/>
</dbReference>
<dbReference type="AlphaFoldDB" id="A0A067RBK7"/>
<accession>A0A067RBK7</accession>
<feature type="region of interest" description="Disordered" evidence="1">
    <location>
        <begin position="15"/>
        <end position="48"/>
    </location>
</feature>
<evidence type="ECO:0000256" key="1">
    <source>
        <dbReference type="SAM" id="MobiDB-lite"/>
    </source>
</evidence>